<gene>
    <name evidence="2" type="primary">lptC</name>
    <name evidence="2" type="ORF">AABB81_13990</name>
</gene>
<name>A0ABU9L5Z6_9FLAO</name>
<keyword evidence="3" id="KW-1185">Reference proteome</keyword>
<dbReference type="Pfam" id="PF06835">
    <property type="entry name" value="LptC"/>
    <property type="match status" value="1"/>
</dbReference>
<protein>
    <submittedName>
        <fullName evidence="2">LPS export ABC transporter periplasmic protein LptC</fullName>
    </submittedName>
</protein>
<dbReference type="EMBL" id="JBCDNA010000003">
    <property type="protein sequence ID" value="MEL4457016.1"/>
    <property type="molecule type" value="Genomic_DNA"/>
</dbReference>
<accession>A0ABU9L5Z6</accession>
<sequence>MAKKISYRLLNIATIVIVAMFFSCGNDIKEVQDFLAEKNLPIGAATNVYLVHTDSGRVKTILTAPVMHDFSNREDHPYTLFPDGVRIVSFNSKGDSVILTAGYSITFTNTNVSEVKDSVSVVNPAEKMKLFTSQLFWDSNEHYIYTEKKFTLITQADTIRGQGFESNEDLSKVNMKSVKGSVYVNESP</sequence>
<evidence type="ECO:0000256" key="1">
    <source>
        <dbReference type="SAM" id="Phobius"/>
    </source>
</evidence>
<keyword evidence="1" id="KW-0472">Membrane</keyword>
<dbReference type="PROSITE" id="PS51257">
    <property type="entry name" value="PROKAR_LIPOPROTEIN"/>
    <property type="match status" value="1"/>
</dbReference>
<reference evidence="2 3" key="1">
    <citation type="submission" date="2024-04" db="EMBL/GenBank/DDBJ databases">
        <title>whole genome sequencing of Lutimonas vermicola strain IMCC1616.</title>
        <authorList>
            <person name="Bae S.S."/>
        </authorList>
    </citation>
    <scope>NUCLEOTIDE SEQUENCE [LARGE SCALE GENOMIC DNA]</scope>
    <source>
        <strain evidence="2 3">IMCC1616</strain>
    </source>
</reference>
<keyword evidence="1" id="KW-0812">Transmembrane</keyword>
<feature type="transmembrane region" description="Helical" evidence="1">
    <location>
        <begin position="7"/>
        <end position="23"/>
    </location>
</feature>
<dbReference type="Gene3D" id="2.60.450.10">
    <property type="entry name" value="Lipopolysaccharide (LPS) transport protein A like domain"/>
    <property type="match status" value="1"/>
</dbReference>
<organism evidence="2 3">
    <name type="scientific">Lutimonas vermicola</name>
    <dbReference type="NCBI Taxonomy" id="414288"/>
    <lineage>
        <taxon>Bacteria</taxon>
        <taxon>Pseudomonadati</taxon>
        <taxon>Bacteroidota</taxon>
        <taxon>Flavobacteriia</taxon>
        <taxon>Flavobacteriales</taxon>
        <taxon>Flavobacteriaceae</taxon>
        <taxon>Lutimonas</taxon>
    </lineage>
</organism>
<keyword evidence="1" id="KW-1133">Transmembrane helix</keyword>
<evidence type="ECO:0000313" key="2">
    <source>
        <dbReference type="EMBL" id="MEL4457016.1"/>
    </source>
</evidence>
<dbReference type="Proteomes" id="UP001474120">
    <property type="component" value="Unassembled WGS sequence"/>
</dbReference>
<dbReference type="InterPro" id="IPR010664">
    <property type="entry name" value="LipoPS_assembly_LptC-rel"/>
</dbReference>
<dbReference type="RefSeq" id="WP_342161177.1">
    <property type="nucleotide sequence ID" value="NZ_JBCDNA010000003.1"/>
</dbReference>
<evidence type="ECO:0000313" key="3">
    <source>
        <dbReference type="Proteomes" id="UP001474120"/>
    </source>
</evidence>
<dbReference type="NCBIfam" id="TIGR04409">
    <property type="entry name" value="LptC_YrbK"/>
    <property type="match status" value="1"/>
</dbReference>
<comment type="caution">
    <text evidence="2">The sequence shown here is derived from an EMBL/GenBank/DDBJ whole genome shotgun (WGS) entry which is preliminary data.</text>
</comment>
<dbReference type="InterPro" id="IPR026265">
    <property type="entry name" value="LptC"/>
</dbReference>
<proteinExistence type="predicted"/>